<dbReference type="EMBL" id="JAESDN010000011">
    <property type="protein sequence ID" value="KAG7044045.1"/>
    <property type="molecule type" value="Genomic_DNA"/>
</dbReference>
<protein>
    <submittedName>
        <fullName evidence="1">Uncharacterized protein</fullName>
    </submittedName>
</protein>
<gene>
    <name evidence="1" type="ORF">JMJ77_011863</name>
</gene>
<dbReference type="AlphaFoldDB" id="A0A9P7QV77"/>
<feature type="non-terminal residue" evidence="1">
    <location>
        <position position="1"/>
    </location>
</feature>
<keyword evidence="2" id="KW-1185">Reference proteome</keyword>
<organism evidence="1 2">
    <name type="scientific">Colletotrichum scovillei</name>
    <dbReference type="NCBI Taxonomy" id="1209932"/>
    <lineage>
        <taxon>Eukaryota</taxon>
        <taxon>Fungi</taxon>
        <taxon>Dikarya</taxon>
        <taxon>Ascomycota</taxon>
        <taxon>Pezizomycotina</taxon>
        <taxon>Sordariomycetes</taxon>
        <taxon>Hypocreomycetidae</taxon>
        <taxon>Glomerellales</taxon>
        <taxon>Glomerellaceae</taxon>
        <taxon>Colletotrichum</taxon>
        <taxon>Colletotrichum acutatum species complex</taxon>
    </lineage>
</organism>
<comment type="caution">
    <text evidence="1">The sequence shown here is derived from an EMBL/GenBank/DDBJ whole genome shotgun (WGS) entry which is preliminary data.</text>
</comment>
<proteinExistence type="predicted"/>
<name>A0A9P7QV77_9PEZI</name>
<reference evidence="1" key="1">
    <citation type="submission" date="2021-05" db="EMBL/GenBank/DDBJ databases">
        <title>Comparative genomics of three Colletotrichum scovillei strains and genetic complementation revealed genes involved fungal growth and virulence on chili pepper.</title>
        <authorList>
            <person name="Hsieh D.-K."/>
            <person name="Chuang S.-C."/>
            <person name="Chen C.-Y."/>
            <person name="Chao Y.-T."/>
            <person name="Lu M.-Y.J."/>
            <person name="Lee M.-H."/>
            <person name="Shih M.-C."/>
        </authorList>
    </citation>
    <scope>NUCLEOTIDE SEQUENCE</scope>
    <source>
        <strain evidence="1">Coll-153</strain>
    </source>
</reference>
<accession>A0A9P7QV77</accession>
<evidence type="ECO:0000313" key="1">
    <source>
        <dbReference type="EMBL" id="KAG7044045.1"/>
    </source>
</evidence>
<evidence type="ECO:0000313" key="2">
    <source>
        <dbReference type="Proteomes" id="UP000699042"/>
    </source>
</evidence>
<dbReference type="Proteomes" id="UP000699042">
    <property type="component" value="Unassembled WGS sequence"/>
</dbReference>
<sequence>MLWAHNQPCLEDQGRGFERRSTLSGSRWLPTLAEKVGCCQLSLSANTMCPFR</sequence>